<keyword evidence="3" id="KW-0560">Oxidoreductase</keyword>
<organism evidence="7 8">
    <name type="scientific">Carboxydichorda subterranea</name>
    <dbReference type="NCBI Taxonomy" id="3109565"/>
    <lineage>
        <taxon>Bacteria</taxon>
        <taxon>Bacillati</taxon>
        <taxon>Bacillota</taxon>
        <taxon>Limnochordia</taxon>
        <taxon>Limnochordales</taxon>
        <taxon>Geochordaceae</taxon>
        <taxon>Carboxydichorda</taxon>
    </lineage>
</organism>
<dbReference type="InterPro" id="IPR036291">
    <property type="entry name" value="NAD(P)-bd_dom_sf"/>
</dbReference>
<dbReference type="Pfam" id="PF08240">
    <property type="entry name" value="ADH_N"/>
    <property type="match status" value="1"/>
</dbReference>
<dbReference type="InterPro" id="IPR013154">
    <property type="entry name" value="ADH-like_N"/>
</dbReference>
<dbReference type="InterPro" id="IPR013149">
    <property type="entry name" value="ADH-like_C"/>
</dbReference>
<dbReference type="PANTHER" id="PTHR43401">
    <property type="entry name" value="L-THREONINE 3-DEHYDROGENASE"/>
    <property type="match status" value="1"/>
</dbReference>
<dbReference type="RefSeq" id="WP_324716888.1">
    <property type="nucleotide sequence ID" value="NZ_CP141615.1"/>
</dbReference>
<comment type="cofactor">
    <cofactor evidence="4">
        <name>Zn(2+)</name>
        <dbReference type="ChEBI" id="CHEBI:29105"/>
    </cofactor>
</comment>
<gene>
    <name evidence="7" type="ORF">U7230_00955</name>
</gene>
<evidence type="ECO:0000256" key="3">
    <source>
        <dbReference type="ARBA" id="ARBA00023002"/>
    </source>
</evidence>
<evidence type="ECO:0000256" key="4">
    <source>
        <dbReference type="RuleBase" id="RU361277"/>
    </source>
</evidence>
<comment type="similarity">
    <text evidence="4">Belongs to the zinc-containing alcohol dehydrogenase family.</text>
</comment>
<dbReference type="InterPro" id="IPR011032">
    <property type="entry name" value="GroES-like_sf"/>
</dbReference>
<dbReference type="Proteomes" id="UP001332192">
    <property type="component" value="Chromosome"/>
</dbReference>
<keyword evidence="8" id="KW-1185">Reference proteome</keyword>
<evidence type="ECO:0000256" key="1">
    <source>
        <dbReference type="ARBA" id="ARBA00022723"/>
    </source>
</evidence>
<feature type="domain" description="Alcohol dehydrogenase-like N-terminal" evidence="6">
    <location>
        <begin position="47"/>
        <end position="178"/>
    </location>
</feature>
<evidence type="ECO:0000313" key="7">
    <source>
        <dbReference type="EMBL" id="WRP17618.1"/>
    </source>
</evidence>
<dbReference type="PROSITE" id="PS00059">
    <property type="entry name" value="ADH_ZINC"/>
    <property type="match status" value="1"/>
</dbReference>
<evidence type="ECO:0000259" key="5">
    <source>
        <dbReference type="Pfam" id="PF00107"/>
    </source>
</evidence>
<keyword evidence="1 4" id="KW-0479">Metal-binding</keyword>
<name>A0ABZ1BY28_9FIRM</name>
<evidence type="ECO:0000256" key="2">
    <source>
        <dbReference type="ARBA" id="ARBA00022833"/>
    </source>
</evidence>
<evidence type="ECO:0000313" key="8">
    <source>
        <dbReference type="Proteomes" id="UP001332192"/>
    </source>
</evidence>
<dbReference type="SUPFAM" id="SSF50129">
    <property type="entry name" value="GroES-like"/>
    <property type="match status" value="1"/>
</dbReference>
<dbReference type="InterPro" id="IPR050129">
    <property type="entry name" value="Zn_alcohol_dh"/>
</dbReference>
<proteinExistence type="inferred from homology"/>
<dbReference type="InterPro" id="IPR002328">
    <property type="entry name" value="ADH_Zn_CS"/>
</dbReference>
<sequence length="408" mass="43112">MKAVQFHTTIPRFVVGKLAGAVARSAYTTRGVGSTRLVDVPVPELPGPRWALIRTRMGGICGSDLHTIFLESSPSTSPFASFPFTFGHENVGVVERAGPEVRGAAPGQRVVVDPVLGCEVRGIEPPCPACRRGDYQLCERFTDGALSPGMLTGTCRDTGGSWGEYFLAHDSQLIPVPDSLSDEAALMAEPFAVALHPVLRFPARSGETVLVIGAGTVGLAVVAALRATGSPGRVVVAARHAHQAEAARRLGADLVVTARGPRLYPALAEALGARLLRPIIGKPVPVGGADLTFECVGTGPSIDDALRFTRAGGRVVLVGLASTPRNVDWSPIWLKELQVQGTFCYGVERLPGGRRIRTMAYALELMEQGKADLGSLVTHRFPLESWREAIQAAARKGPSGAVKVALVP</sequence>
<dbReference type="Gene3D" id="3.90.180.10">
    <property type="entry name" value="Medium-chain alcohol dehydrogenases, catalytic domain"/>
    <property type="match status" value="1"/>
</dbReference>
<dbReference type="PANTHER" id="PTHR43401:SF2">
    <property type="entry name" value="L-THREONINE 3-DEHYDROGENASE"/>
    <property type="match status" value="1"/>
</dbReference>
<accession>A0ABZ1BY28</accession>
<evidence type="ECO:0000259" key="6">
    <source>
        <dbReference type="Pfam" id="PF08240"/>
    </source>
</evidence>
<dbReference type="SUPFAM" id="SSF51735">
    <property type="entry name" value="NAD(P)-binding Rossmann-fold domains"/>
    <property type="match status" value="1"/>
</dbReference>
<feature type="domain" description="Alcohol dehydrogenase-like C-terminal" evidence="5">
    <location>
        <begin position="217"/>
        <end position="351"/>
    </location>
</feature>
<dbReference type="Pfam" id="PF00107">
    <property type="entry name" value="ADH_zinc_N"/>
    <property type="match status" value="1"/>
</dbReference>
<dbReference type="Gene3D" id="3.40.50.720">
    <property type="entry name" value="NAD(P)-binding Rossmann-like Domain"/>
    <property type="match status" value="1"/>
</dbReference>
<keyword evidence="2 4" id="KW-0862">Zinc</keyword>
<protein>
    <submittedName>
        <fullName evidence="7">Alcohol dehydrogenase catalytic domain-containing protein</fullName>
    </submittedName>
</protein>
<dbReference type="EMBL" id="CP141615">
    <property type="protein sequence ID" value="WRP17618.1"/>
    <property type="molecule type" value="Genomic_DNA"/>
</dbReference>
<reference evidence="7 8" key="1">
    <citation type="journal article" date="2024" name="Front. Microbiol.">
        <title>Novel thermophilic genera Geochorda gen. nov. and Carboxydochorda gen. nov. from the deep terrestrial subsurface reveal the ecophysiological diversity in the class Limnochordia.</title>
        <authorList>
            <person name="Karnachuk O.V."/>
            <person name="Lukina A.P."/>
            <person name="Avakyan M.R."/>
            <person name="Kadnikov V.V."/>
            <person name="Begmatov S."/>
            <person name="Beletsky A.V."/>
            <person name="Vlasova K.G."/>
            <person name="Novikov A.A."/>
            <person name="Shcherbakova V.A."/>
            <person name="Mardanov A.V."/>
            <person name="Ravin N.V."/>
        </authorList>
    </citation>
    <scope>NUCLEOTIDE SEQUENCE [LARGE SCALE GENOMIC DNA]</scope>
    <source>
        <strain evidence="7 8">L945</strain>
    </source>
</reference>